<dbReference type="EMBL" id="SMJU01000004">
    <property type="protein sequence ID" value="TDB67088.1"/>
    <property type="molecule type" value="Genomic_DNA"/>
</dbReference>
<reference evidence="4 5" key="1">
    <citation type="submission" date="2019-02" db="EMBL/GenBank/DDBJ databases">
        <title>Arundinibacter roseus gen. nov., sp. nov., a new member of the family Cytophagaceae.</title>
        <authorList>
            <person name="Szuroczki S."/>
            <person name="Khayer B."/>
            <person name="Sproer C."/>
            <person name="Toumi M."/>
            <person name="Szabo A."/>
            <person name="Felfoldi T."/>
            <person name="Schumann P."/>
            <person name="Toth E."/>
        </authorList>
    </citation>
    <scope>NUCLEOTIDE SEQUENCE [LARGE SCALE GENOMIC DNA]</scope>
    <source>
        <strain evidence="4 5">DMA-k-7a</strain>
    </source>
</reference>
<dbReference type="SMART" id="SM00530">
    <property type="entry name" value="HTH_XRE"/>
    <property type="match status" value="1"/>
</dbReference>
<dbReference type="Gene3D" id="1.10.260.40">
    <property type="entry name" value="lambda repressor-like DNA-binding domains"/>
    <property type="match status" value="1"/>
</dbReference>
<dbReference type="CDD" id="cd00093">
    <property type="entry name" value="HTH_XRE"/>
    <property type="match status" value="1"/>
</dbReference>
<dbReference type="RefSeq" id="WP_132116381.1">
    <property type="nucleotide sequence ID" value="NZ_SMJU01000004.1"/>
</dbReference>
<dbReference type="PANTHER" id="PTHR46558:SF11">
    <property type="entry name" value="HTH-TYPE TRANSCRIPTIONAL REGULATOR XRE"/>
    <property type="match status" value="1"/>
</dbReference>
<dbReference type="Proteomes" id="UP000295706">
    <property type="component" value="Unassembled WGS sequence"/>
</dbReference>
<evidence type="ECO:0000313" key="4">
    <source>
        <dbReference type="EMBL" id="TDB67088.1"/>
    </source>
</evidence>
<keyword evidence="1" id="KW-0238">DNA-binding</keyword>
<evidence type="ECO:0000256" key="2">
    <source>
        <dbReference type="SAM" id="Coils"/>
    </source>
</evidence>
<dbReference type="PANTHER" id="PTHR46558">
    <property type="entry name" value="TRACRIPTIONAL REGULATORY PROTEIN-RELATED-RELATED"/>
    <property type="match status" value="1"/>
</dbReference>
<comment type="caution">
    <text evidence="4">The sequence shown here is derived from an EMBL/GenBank/DDBJ whole genome shotgun (WGS) entry which is preliminary data.</text>
</comment>
<dbReference type="OrthoDB" id="965709at2"/>
<name>A0A4R4KGF7_9BACT</name>
<keyword evidence="5" id="KW-1185">Reference proteome</keyword>
<evidence type="ECO:0000313" key="5">
    <source>
        <dbReference type="Proteomes" id="UP000295706"/>
    </source>
</evidence>
<dbReference type="PROSITE" id="PS50943">
    <property type="entry name" value="HTH_CROC1"/>
    <property type="match status" value="1"/>
</dbReference>
<dbReference type="Pfam" id="PF12844">
    <property type="entry name" value="HTH_19"/>
    <property type="match status" value="1"/>
</dbReference>
<accession>A0A4R4KGF7</accession>
<feature type="coiled-coil region" evidence="2">
    <location>
        <begin position="90"/>
        <end position="117"/>
    </location>
</feature>
<evidence type="ECO:0000259" key="3">
    <source>
        <dbReference type="PROSITE" id="PS50943"/>
    </source>
</evidence>
<keyword evidence="2" id="KW-0175">Coiled coil</keyword>
<organism evidence="4 5">
    <name type="scientific">Arundinibacter roseus</name>
    <dbReference type="NCBI Taxonomy" id="2070510"/>
    <lineage>
        <taxon>Bacteria</taxon>
        <taxon>Pseudomonadati</taxon>
        <taxon>Bacteroidota</taxon>
        <taxon>Cytophagia</taxon>
        <taxon>Cytophagales</taxon>
        <taxon>Spirosomataceae</taxon>
        <taxon>Arundinibacter</taxon>
    </lineage>
</organism>
<gene>
    <name evidence="4" type="ORF">EZE20_08215</name>
</gene>
<dbReference type="InterPro" id="IPR001387">
    <property type="entry name" value="Cro/C1-type_HTH"/>
</dbReference>
<protein>
    <submittedName>
        <fullName evidence="4">Helix-turn-helix domain-containing protein</fullName>
    </submittedName>
</protein>
<dbReference type="SUPFAM" id="SSF47413">
    <property type="entry name" value="lambda repressor-like DNA-binding domains"/>
    <property type="match status" value="1"/>
</dbReference>
<proteinExistence type="predicted"/>
<feature type="domain" description="HTH cro/C1-type" evidence="3">
    <location>
        <begin position="7"/>
        <end position="59"/>
    </location>
</feature>
<evidence type="ECO:0000256" key="1">
    <source>
        <dbReference type="ARBA" id="ARBA00023125"/>
    </source>
</evidence>
<sequence length="118" mass="13456">MTVGDRLRRLRGQKTLQEFAEPLEIGSANISHIENGRSKLSTDLAIRIATVYQISIDWLLMGVGTMNIEDKVKPPPPNNDYVTISKDELLELRRIALDKTLEEKRQAEEQVARLKNDK</sequence>
<dbReference type="GO" id="GO:0003677">
    <property type="term" value="F:DNA binding"/>
    <property type="evidence" value="ECO:0007669"/>
    <property type="project" value="UniProtKB-KW"/>
</dbReference>
<dbReference type="InterPro" id="IPR010982">
    <property type="entry name" value="Lambda_DNA-bd_dom_sf"/>
</dbReference>
<dbReference type="AlphaFoldDB" id="A0A4R4KGF7"/>